<keyword evidence="6" id="KW-1185">Reference proteome</keyword>
<proteinExistence type="predicted"/>
<dbReference type="InterPro" id="IPR017871">
    <property type="entry name" value="ABC_transporter-like_CS"/>
</dbReference>
<dbReference type="SMART" id="SM00382">
    <property type="entry name" value="AAA"/>
    <property type="match status" value="1"/>
</dbReference>
<dbReference type="Proteomes" id="UP000031366">
    <property type="component" value="Unassembled WGS sequence"/>
</dbReference>
<reference evidence="5 6" key="1">
    <citation type="journal article" date="2015" name="Infect. Genet. Evol.">
        <title>Genomic sequences of six botulinum neurotoxin-producing strains representing three clostridial species illustrate the mobility and diversity of botulinum neurotoxin genes.</title>
        <authorList>
            <person name="Smith T.J."/>
            <person name="Hill K.K."/>
            <person name="Xie G."/>
            <person name="Foley B.T."/>
            <person name="Williamson C.H."/>
            <person name="Foster J.T."/>
            <person name="Johnson S.L."/>
            <person name="Chertkov O."/>
            <person name="Teshima H."/>
            <person name="Gibbons H.S."/>
            <person name="Johnsky L.A."/>
            <person name="Karavis M.A."/>
            <person name="Smith L.A."/>
        </authorList>
    </citation>
    <scope>NUCLEOTIDE SEQUENCE [LARGE SCALE GENOMIC DNA]</scope>
    <source>
        <strain evidence="5 6">CDC 2741</strain>
    </source>
</reference>
<evidence type="ECO:0000313" key="6">
    <source>
        <dbReference type="Proteomes" id="UP000031366"/>
    </source>
</evidence>
<feature type="domain" description="ABC transporter" evidence="4">
    <location>
        <begin position="4"/>
        <end position="233"/>
    </location>
</feature>
<dbReference type="STRING" id="29341.RSJ17_16765"/>
<dbReference type="OrthoDB" id="9799337at2"/>
<dbReference type="GO" id="GO:0005524">
    <property type="term" value="F:ATP binding"/>
    <property type="evidence" value="ECO:0007669"/>
    <property type="project" value="UniProtKB-KW"/>
</dbReference>
<keyword evidence="1" id="KW-0813">Transport</keyword>
<dbReference type="Pfam" id="PF00005">
    <property type="entry name" value="ABC_tran"/>
    <property type="match status" value="1"/>
</dbReference>
<evidence type="ECO:0000259" key="4">
    <source>
        <dbReference type="PROSITE" id="PS50893"/>
    </source>
</evidence>
<dbReference type="PANTHER" id="PTHR42794">
    <property type="entry name" value="HEMIN IMPORT ATP-BINDING PROTEIN HMUV"/>
    <property type="match status" value="1"/>
</dbReference>
<dbReference type="InterPro" id="IPR027417">
    <property type="entry name" value="P-loop_NTPase"/>
</dbReference>
<dbReference type="Gene3D" id="3.40.50.300">
    <property type="entry name" value="P-loop containing nucleotide triphosphate hydrolases"/>
    <property type="match status" value="1"/>
</dbReference>
<dbReference type="FunFam" id="3.40.50.300:FF:000134">
    <property type="entry name" value="Iron-enterobactin ABC transporter ATP-binding protein"/>
    <property type="match status" value="1"/>
</dbReference>
<dbReference type="PROSITE" id="PS50893">
    <property type="entry name" value="ABC_TRANSPORTER_2"/>
    <property type="match status" value="1"/>
</dbReference>
<keyword evidence="3" id="KW-0067">ATP-binding</keyword>
<name>A0A0C1UFN7_9CLOT</name>
<evidence type="ECO:0000256" key="1">
    <source>
        <dbReference type="ARBA" id="ARBA00022448"/>
    </source>
</evidence>
<protein>
    <submittedName>
        <fullName evidence="5">ABC transporter family protein</fullName>
    </submittedName>
</protein>
<dbReference type="PROSITE" id="PS00211">
    <property type="entry name" value="ABC_TRANSPORTER_1"/>
    <property type="match status" value="1"/>
</dbReference>
<dbReference type="SUPFAM" id="SSF52540">
    <property type="entry name" value="P-loop containing nucleoside triphosphate hydrolases"/>
    <property type="match status" value="1"/>
</dbReference>
<dbReference type="InterPro" id="IPR003593">
    <property type="entry name" value="AAA+_ATPase"/>
</dbReference>
<dbReference type="EMBL" id="AYSO01000017">
    <property type="protein sequence ID" value="KIE46230.1"/>
    <property type="molecule type" value="Genomic_DNA"/>
</dbReference>
<dbReference type="AlphaFoldDB" id="A0A0C1UFN7"/>
<organism evidence="5 6">
    <name type="scientific">Clostridium argentinense CDC 2741</name>
    <dbReference type="NCBI Taxonomy" id="1418104"/>
    <lineage>
        <taxon>Bacteria</taxon>
        <taxon>Bacillati</taxon>
        <taxon>Bacillota</taxon>
        <taxon>Clostridia</taxon>
        <taxon>Eubacteriales</taxon>
        <taxon>Clostridiaceae</taxon>
        <taxon>Clostridium</taxon>
    </lineage>
</organism>
<dbReference type="PANTHER" id="PTHR42794:SF2">
    <property type="entry name" value="ABC TRANSPORTER ATP-BINDING PROTEIN"/>
    <property type="match status" value="1"/>
</dbReference>
<evidence type="ECO:0000256" key="2">
    <source>
        <dbReference type="ARBA" id="ARBA00022741"/>
    </source>
</evidence>
<dbReference type="GO" id="GO:0016887">
    <property type="term" value="F:ATP hydrolysis activity"/>
    <property type="evidence" value="ECO:0007669"/>
    <property type="project" value="InterPro"/>
</dbReference>
<dbReference type="RefSeq" id="WP_039633596.1">
    <property type="nucleotide sequence ID" value="NZ_AYSO01000017.1"/>
</dbReference>
<comment type="caution">
    <text evidence="5">The sequence shown here is derived from an EMBL/GenBank/DDBJ whole genome shotgun (WGS) entry which is preliminary data.</text>
</comment>
<evidence type="ECO:0000313" key="5">
    <source>
        <dbReference type="EMBL" id="KIE46230.1"/>
    </source>
</evidence>
<dbReference type="CDD" id="cd03214">
    <property type="entry name" value="ABC_Iron-Siderophores_B12_Hemin"/>
    <property type="match status" value="1"/>
</dbReference>
<dbReference type="InterPro" id="IPR003439">
    <property type="entry name" value="ABC_transporter-like_ATP-bd"/>
</dbReference>
<sequence>MSFITAEKVSVKFKNKEVLKDITATFHEGEITSIIGPNGTGKTTFIKAMSKMINYEGNIHMDRNPKEKIPIEKMAYVPQMSNSNSNLTVFEMVLLGHMKDLRWKISKDKLEETNKILKKINLSHLSYNKFSSLSGGEKQLVIMAQALVSKPKILLLDEPTSALDIRHQLQVLDLAREYTTENNAITIIVIHDLALSTRYSDKFILLSEGYVAKEGKPEEVLDPLLLKEVYKVEVEVCCTKKGYLSVTPINCS</sequence>
<gene>
    <name evidence="5" type="ORF">U732_1751</name>
</gene>
<accession>A0A0C1UFN7</accession>
<evidence type="ECO:0000256" key="3">
    <source>
        <dbReference type="ARBA" id="ARBA00022840"/>
    </source>
</evidence>
<keyword evidence="2" id="KW-0547">Nucleotide-binding</keyword>